<proteinExistence type="predicted"/>
<dbReference type="RefSeq" id="WP_349638662.1">
    <property type="nucleotide sequence ID" value="NZ_CP090958.1"/>
</dbReference>
<reference evidence="1 2" key="1">
    <citation type="submission" date="2023-05" db="EMBL/GenBank/DDBJ databases">
        <title>Lithophilousrod everest ZFBP1038 complete genpme.</title>
        <authorList>
            <person name="Tian M."/>
        </authorList>
    </citation>
    <scope>NUCLEOTIDE SEQUENCE [LARGE SCALE GENOMIC DNA]</scope>
    <source>
        <strain evidence="1 2">ZFBP1038</strain>
    </source>
</reference>
<dbReference type="EMBL" id="CP090958">
    <property type="protein sequence ID" value="WGW11868.1"/>
    <property type="molecule type" value="Genomic_DNA"/>
</dbReference>
<dbReference type="Proteomes" id="UP001209083">
    <property type="component" value="Chromosome"/>
</dbReference>
<evidence type="ECO:0008006" key="3">
    <source>
        <dbReference type="Google" id="ProtNLM"/>
    </source>
</evidence>
<keyword evidence="2" id="KW-1185">Reference proteome</keyword>
<evidence type="ECO:0000313" key="2">
    <source>
        <dbReference type="Proteomes" id="UP001209083"/>
    </source>
</evidence>
<protein>
    <recommendedName>
        <fullName evidence="3">HNH endonuclease</fullName>
    </recommendedName>
</protein>
<gene>
    <name evidence="1" type="ORF">LWF01_17540</name>
</gene>
<sequence>MMTSRRDRRSGSKAVRYGRNNTLLRYMLWSIWNYRYYWCSKPKDFTDTQIDHIIPQSVSPSKRTELFKAFVLPDDYDLDDPRNLAPICADCNGPNGKGGNVLAPTPALGGKLEKAKRMRSDVIKRVNAFNRNSNLGKALLRVSESDLNNDESRRLFEELAPGVVQKLALINKDKADFQTWRTENVEVERQPPLEIVVSVNSRGRTALTILEEVWDCNFSEIFADPVDSLRRQIMDRTQVEFESIEPLSTGVTNAGPPSEHYIDITISPIDFSRVGSTVEFTFTGHFDTVLSASLVQGGPDGDGLDELQGEAVATGSFSFDIQCDSSMDAENLDIGEPSITSWQAIVDLSYS</sequence>
<dbReference type="Gene3D" id="1.10.30.50">
    <property type="match status" value="1"/>
</dbReference>
<evidence type="ECO:0000313" key="1">
    <source>
        <dbReference type="EMBL" id="WGW11868.1"/>
    </source>
</evidence>
<accession>A0ABY8QSG9</accession>
<organism evidence="1 2">
    <name type="scientific">Saxibacter everestensis</name>
    <dbReference type="NCBI Taxonomy" id="2909229"/>
    <lineage>
        <taxon>Bacteria</taxon>
        <taxon>Bacillati</taxon>
        <taxon>Actinomycetota</taxon>
        <taxon>Actinomycetes</taxon>
        <taxon>Micrococcales</taxon>
        <taxon>Brevibacteriaceae</taxon>
        <taxon>Saxibacter</taxon>
    </lineage>
</organism>
<name>A0ABY8QSG9_9MICO</name>